<sequence>MRKRFTNPYLLLNQSNDEGGGGTPNPPAGDEDKGKQEPSFPADTALKDMTADQQAAYWKHQARKHENRVKEYGSLTPEQARKAAEDAEEARKKSLSDSDRAKEEATNAANTASAKREAETALKVALRGRVIDGEAAFNRPDFVKDGAADVDAILAWVDDNSELSGAPAGGGGNEALRRAAGDRERIKTSGRATGRAEAEKRFGKKS</sequence>
<evidence type="ECO:0000313" key="3">
    <source>
        <dbReference type="Proteomes" id="UP000606115"/>
    </source>
</evidence>
<evidence type="ECO:0000256" key="1">
    <source>
        <dbReference type="SAM" id="MobiDB-lite"/>
    </source>
</evidence>
<feature type="compositionally biased region" description="Basic and acidic residues" evidence="1">
    <location>
        <begin position="194"/>
        <end position="206"/>
    </location>
</feature>
<reference evidence="3" key="1">
    <citation type="journal article" date="2019" name="Int. J. Syst. Evol. Microbiol.">
        <title>The Global Catalogue of Microorganisms (GCM) 10K type strain sequencing project: providing services to taxonomists for standard genome sequencing and annotation.</title>
        <authorList>
            <consortium name="The Broad Institute Genomics Platform"/>
            <consortium name="The Broad Institute Genome Sequencing Center for Infectious Disease"/>
            <person name="Wu L."/>
            <person name="Ma J."/>
        </authorList>
    </citation>
    <scope>NUCLEOTIDE SEQUENCE [LARGE SCALE GENOMIC DNA]</scope>
    <source>
        <strain evidence="3">CGMCC 1.3685</strain>
    </source>
</reference>
<feature type="region of interest" description="Disordered" evidence="1">
    <location>
        <begin position="162"/>
        <end position="206"/>
    </location>
</feature>
<dbReference type="RefSeq" id="WP_188685049.1">
    <property type="nucleotide sequence ID" value="NZ_BMKX01000003.1"/>
</dbReference>
<protein>
    <recommendedName>
        <fullName evidence="4">Scaffolding protein</fullName>
    </recommendedName>
</protein>
<organism evidence="2 3">
    <name type="scientific">Glutamicibacter ardleyensis</name>
    <dbReference type="NCBI Taxonomy" id="225894"/>
    <lineage>
        <taxon>Bacteria</taxon>
        <taxon>Bacillati</taxon>
        <taxon>Actinomycetota</taxon>
        <taxon>Actinomycetes</taxon>
        <taxon>Micrococcales</taxon>
        <taxon>Micrococcaceae</taxon>
        <taxon>Glutamicibacter</taxon>
    </lineage>
</organism>
<dbReference type="Proteomes" id="UP000606115">
    <property type="component" value="Unassembled WGS sequence"/>
</dbReference>
<accession>A0ABQ2DIH9</accession>
<keyword evidence="3" id="KW-1185">Reference proteome</keyword>
<dbReference type="EMBL" id="BMKX01000003">
    <property type="protein sequence ID" value="GGJ58859.1"/>
    <property type="molecule type" value="Genomic_DNA"/>
</dbReference>
<name>A0ABQ2DIH9_9MICC</name>
<proteinExistence type="predicted"/>
<evidence type="ECO:0008006" key="4">
    <source>
        <dbReference type="Google" id="ProtNLM"/>
    </source>
</evidence>
<gene>
    <name evidence="2" type="ORF">GCM10007173_16980</name>
</gene>
<feature type="region of interest" description="Disordered" evidence="1">
    <location>
        <begin position="1"/>
        <end position="117"/>
    </location>
</feature>
<dbReference type="GeneID" id="303304065"/>
<evidence type="ECO:0000313" key="2">
    <source>
        <dbReference type="EMBL" id="GGJ58859.1"/>
    </source>
</evidence>
<feature type="compositionally biased region" description="Basic and acidic residues" evidence="1">
    <location>
        <begin position="79"/>
        <end position="105"/>
    </location>
</feature>
<comment type="caution">
    <text evidence="2">The sequence shown here is derived from an EMBL/GenBank/DDBJ whole genome shotgun (WGS) entry which is preliminary data.</text>
</comment>
<feature type="compositionally biased region" description="Basic and acidic residues" evidence="1">
    <location>
        <begin position="175"/>
        <end position="187"/>
    </location>
</feature>